<organism evidence="2 3">
    <name type="scientific">Sediminihabitans luteus</name>
    <dbReference type="NCBI Taxonomy" id="1138585"/>
    <lineage>
        <taxon>Bacteria</taxon>
        <taxon>Bacillati</taxon>
        <taxon>Actinomycetota</taxon>
        <taxon>Actinomycetes</taxon>
        <taxon>Micrococcales</taxon>
        <taxon>Cellulomonadaceae</taxon>
        <taxon>Sediminihabitans</taxon>
    </lineage>
</organism>
<name>A0A2M9D072_9CELL</name>
<sequence>MMNEITADGARALAALVSTIRPAWGAAGVLAALADARHRGTAAELAHAAITAATTPEARTPAVIAMDGPHWHTTHHPASSTDYDRCTQPGHGSFPAWNCGACRSEDLEGQRPTTPPRAEPSVSYEHGPRIVRAAMTAAGIPTTRTQEDR</sequence>
<dbReference type="EMBL" id="PGFE01000001">
    <property type="protein sequence ID" value="PJJ77475.1"/>
    <property type="molecule type" value="Genomic_DNA"/>
</dbReference>
<feature type="region of interest" description="Disordered" evidence="1">
    <location>
        <begin position="105"/>
        <end position="126"/>
    </location>
</feature>
<gene>
    <name evidence="2" type="ORF">CLV28_0694</name>
</gene>
<evidence type="ECO:0000313" key="2">
    <source>
        <dbReference type="EMBL" id="PJJ77475.1"/>
    </source>
</evidence>
<proteinExistence type="predicted"/>
<protein>
    <submittedName>
        <fullName evidence="2">Uncharacterized protein</fullName>
    </submittedName>
</protein>
<comment type="caution">
    <text evidence="2">The sequence shown here is derived from an EMBL/GenBank/DDBJ whole genome shotgun (WGS) entry which is preliminary data.</text>
</comment>
<evidence type="ECO:0000256" key="1">
    <source>
        <dbReference type="SAM" id="MobiDB-lite"/>
    </source>
</evidence>
<dbReference type="RefSeq" id="WP_100421850.1">
    <property type="nucleotide sequence ID" value="NZ_BOOX01000003.1"/>
</dbReference>
<dbReference type="OrthoDB" id="4829324at2"/>
<dbReference type="Proteomes" id="UP000231693">
    <property type="component" value="Unassembled WGS sequence"/>
</dbReference>
<dbReference type="AlphaFoldDB" id="A0A2M9D072"/>
<keyword evidence="3" id="KW-1185">Reference proteome</keyword>
<evidence type="ECO:0000313" key="3">
    <source>
        <dbReference type="Proteomes" id="UP000231693"/>
    </source>
</evidence>
<accession>A0A2M9D072</accession>
<reference evidence="2 3" key="1">
    <citation type="submission" date="2017-11" db="EMBL/GenBank/DDBJ databases">
        <title>Genomic Encyclopedia of Archaeal and Bacterial Type Strains, Phase II (KMG-II): From Individual Species to Whole Genera.</title>
        <authorList>
            <person name="Goeker M."/>
        </authorList>
    </citation>
    <scope>NUCLEOTIDE SEQUENCE [LARGE SCALE GENOMIC DNA]</scope>
    <source>
        <strain evidence="2 3">DSM 25478</strain>
    </source>
</reference>